<name>A0A3B0PVN6_9BACT</name>
<evidence type="ECO:0000313" key="2">
    <source>
        <dbReference type="Proteomes" id="UP000257559"/>
    </source>
</evidence>
<dbReference type="AlphaFoldDB" id="A0A3B0PVN6"/>
<dbReference type="Proteomes" id="UP000257559">
    <property type="component" value="Chromosome"/>
</dbReference>
<organism evidence="1 2">
    <name type="scientific">Mycoplasmopsis edwardii</name>
    <dbReference type="NCBI Taxonomy" id="53558"/>
    <lineage>
        <taxon>Bacteria</taxon>
        <taxon>Bacillati</taxon>
        <taxon>Mycoplasmatota</taxon>
        <taxon>Mycoplasmoidales</taxon>
        <taxon>Metamycoplasmataceae</taxon>
        <taxon>Mycoplasmopsis</taxon>
    </lineage>
</organism>
<evidence type="ECO:0000313" key="1">
    <source>
        <dbReference type="EMBL" id="SYV97364.1"/>
    </source>
</evidence>
<keyword evidence="2" id="KW-1185">Reference proteome</keyword>
<feature type="non-terminal residue" evidence="1">
    <location>
        <position position="33"/>
    </location>
</feature>
<reference evidence="2" key="1">
    <citation type="submission" date="2018-06" db="EMBL/GenBank/DDBJ databases">
        <authorList>
            <consortium name="Pathogen Informatics"/>
        </authorList>
    </citation>
    <scope>NUCLEOTIDE SEQUENCE [LARGE SCALE GENOMIC DNA]</scope>
    <source>
        <strain evidence="2">NCTC10132</strain>
    </source>
</reference>
<proteinExistence type="predicted"/>
<protein>
    <submittedName>
        <fullName evidence="1">Uncharacterized protein</fullName>
    </submittedName>
</protein>
<sequence length="33" mass="4188">MCVELTYLLMLEAKSYSYLDYRVFREYFPEDIW</sequence>
<dbReference type="KEGG" id="medw:NCTC10132_00729"/>
<gene>
    <name evidence="1" type="ORF">NCTC10132_00729</name>
</gene>
<accession>A0A3B0PVN6</accession>
<dbReference type="EMBL" id="LS991951">
    <property type="protein sequence ID" value="SYV97364.1"/>
    <property type="molecule type" value="Genomic_DNA"/>
</dbReference>